<sequence>KEEDIFTIINEKEKEEDIFVIINKEGDNMIVNYNLNHISNEIIKLDIQLDILRNTENCDLLQFPDKAYSKFMELISKYHISNSAGDDILKWFHLIICVKKAKIPKNTIQEQ</sequence>
<name>A0A9N9IZ19_9GLOM</name>
<feature type="non-terminal residue" evidence="1">
    <location>
        <position position="1"/>
    </location>
</feature>
<comment type="caution">
    <text evidence="1">The sequence shown here is derived from an EMBL/GenBank/DDBJ whole genome shotgun (WGS) entry which is preliminary data.</text>
</comment>
<evidence type="ECO:0000313" key="1">
    <source>
        <dbReference type="EMBL" id="CAG8752423.1"/>
    </source>
</evidence>
<dbReference type="AlphaFoldDB" id="A0A9N9IZ19"/>
<dbReference type="EMBL" id="CAJVPQ010018783">
    <property type="protein sequence ID" value="CAG8752423.1"/>
    <property type="molecule type" value="Genomic_DNA"/>
</dbReference>
<feature type="non-terminal residue" evidence="1">
    <location>
        <position position="111"/>
    </location>
</feature>
<proteinExistence type="predicted"/>
<reference evidence="1" key="1">
    <citation type="submission" date="2021-06" db="EMBL/GenBank/DDBJ databases">
        <authorList>
            <person name="Kallberg Y."/>
            <person name="Tangrot J."/>
            <person name="Rosling A."/>
        </authorList>
    </citation>
    <scope>NUCLEOTIDE SEQUENCE</scope>
    <source>
        <strain evidence="1">UK204</strain>
    </source>
</reference>
<gene>
    <name evidence="1" type="ORF">FCALED_LOCUS16379</name>
</gene>
<dbReference type="OrthoDB" id="2448548at2759"/>
<evidence type="ECO:0000313" key="2">
    <source>
        <dbReference type="Proteomes" id="UP000789570"/>
    </source>
</evidence>
<accession>A0A9N9IZ19</accession>
<organism evidence="1 2">
    <name type="scientific">Funneliformis caledonium</name>
    <dbReference type="NCBI Taxonomy" id="1117310"/>
    <lineage>
        <taxon>Eukaryota</taxon>
        <taxon>Fungi</taxon>
        <taxon>Fungi incertae sedis</taxon>
        <taxon>Mucoromycota</taxon>
        <taxon>Glomeromycotina</taxon>
        <taxon>Glomeromycetes</taxon>
        <taxon>Glomerales</taxon>
        <taxon>Glomeraceae</taxon>
        <taxon>Funneliformis</taxon>
    </lineage>
</organism>
<protein>
    <submittedName>
        <fullName evidence="1">15037_t:CDS:1</fullName>
    </submittedName>
</protein>
<keyword evidence="2" id="KW-1185">Reference proteome</keyword>
<dbReference type="Proteomes" id="UP000789570">
    <property type="component" value="Unassembled WGS sequence"/>
</dbReference>